<proteinExistence type="predicted"/>
<feature type="domain" description="F-box" evidence="1">
    <location>
        <begin position="7"/>
        <end position="48"/>
    </location>
</feature>
<gene>
    <name evidence="3" type="ORF">BDA96_02G020500</name>
</gene>
<dbReference type="Proteomes" id="UP000807115">
    <property type="component" value="Chromosome 2"/>
</dbReference>
<dbReference type="InterPro" id="IPR001810">
    <property type="entry name" value="F-box_dom"/>
</dbReference>
<dbReference type="InterPro" id="IPR056594">
    <property type="entry name" value="AT5G49610-like_b-prop"/>
</dbReference>
<dbReference type="EMBL" id="CM027681">
    <property type="protein sequence ID" value="KAG0541484.1"/>
    <property type="molecule type" value="Genomic_DNA"/>
</dbReference>
<reference evidence="3" key="1">
    <citation type="journal article" date="2019" name="BMC Genomics">
        <title>A new reference genome for Sorghum bicolor reveals high levels of sequence similarity between sweet and grain genotypes: implications for the genetics of sugar metabolism.</title>
        <authorList>
            <person name="Cooper E.A."/>
            <person name="Brenton Z.W."/>
            <person name="Flinn B.S."/>
            <person name="Jenkins J."/>
            <person name="Shu S."/>
            <person name="Flowers D."/>
            <person name="Luo F."/>
            <person name="Wang Y."/>
            <person name="Xia P."/>
            <person name="Barry K."/>
            <person name="Daum C."/>
            <person name="Lipzen A."/>
            <person name="Yoshinaga Y."/>
            <person name="Schmutz J."/>
            <person name="Saski C."/>
            <person name="Vermerris W."/>
            <person name="Kresovich S."/>
        </authorList>
    </citation>
    <scope>NUCLEOTIDE SEQUENCE</scope>
</reference>
<dbReference type="AlphaFoldDB" id="A0A921RJH4"/>
<dbReference type="PANTHER" id="PTHR32133">
    <property type="entry name" value="OS07G0120400 PROTEIN"/>
    <property type="match status" value="1"/>
</dbReference>
<dbReference type="Pfam" id="PF00646">
    <property type="entry name" value="F-box"/>
    <property type="match status" value="1"/>
</dbReference>
<evidence type="ECO:0008006" key="5">
    <source>
        <dbReference type="Google" id="ProtNLM"/>
    </source>
</evidence>
<feature type="domain" description="F-box protein AT5G49610-like beta-propeller" evidence="2">
    <location>
        <begin position="116"/>
        <end position="376"/>
    </location>
</feature>
<evidence type="ECO:0000313" key="4">
    <source>
        <dbReference type="Proteomes" id="UP000807115"/>
    </source>
</evidence>
<dbReference type="PANTHER" id="PTHR32133:SF379">
    <property type="entry name" value="F-BOX DOMAIN-CONTAINING PROTEIN"/>
    <property type="match status" value="1"/>
</dbReference>
<sequence>MAPATALQDELAEEILLRLPPDDPALLVRTALVCKHSCRLIADPGFRRRFREFHGAPPMLGFFRNTTVLRDTCVRMLRFALGEAVAVRDEPPTSARFVSTSSLRLPRGKWRRHWRVVDARHGRVLLLRKTPLGNNHFLVWDPITDEKRDLGILPGSLYLDNFNAAVFCADAGCSHLDCRHNPFTVIYVSIIGEWKMEVYIYSSEAVQWHLPSVPYAAAQQGDYLDLGPSVLVGNLLYFVLRRNTRILEYNVATREMGVVHLPPGCFSERRNMLMTAEDGCLGFATVHKSKLCLWSKENGSDKDAGWAQRRVIDLKMLLPIRSLLTPPHVVGFANGIGVIFVHTCDGLFTIDLNSSRVKKARKASDGSRVFPYMSYCTPALRAATTSTDEGPTMGASSASDA</sequence>
<evidence type="ECO:0000313" key="3">
    <source>
        <dbReference type="EMBL" id="KAG0541484.1"/>
    </source>
</evidence>
<accession>A0A921RJH4</accession>
<evidence type="ECO:0000259" key="1">
    <source>
        <dbReference type="Pfam" id="PF00646"/>
    </source>
</evidence>
<reference evidence="3" key="2">
    <citation type="submission" date="2020-10" db="EMBL/GenBank/DDBJ databases">
        <authorList>
            <person name="Cooper E.A."/>
            <person name="Brenton Z.W."/>
            <person name="Flinn B.S."/>
            <person name="Jenkins J."/>
            <person name="Shu S."/>
            <person name="Flowers D."/>
            <person name="Luo F."/>
            <person name="Wang Y."/>
            <person name="Xia P."/>
            <person name="Barry K."/>
            <person name="Daum C."/>
            <person name="Lipzen A."/>
            <person name="Yoshinaga Y."/>
            <person name="Schmutz J."/>
            <person name="Saski C."/>
            <person name="Vermerris W."/>
            <person name="Kresovich S."/>
        </authorList>
    </citation>
    <scope>NUCLEOTIDE SEQUENCE</scope>
</reference>
<dbReference type="InterPro" id="IPR036047">
    <property type="entry name" value="F-box-like_dom_sf"/>
</dbReference>
<comment type="caution">
    <text evidence="3">The sequence shown here is derived from an EMBL/GenBank/DDBJ whole genome shotgun (WGS) entry which is preliminary data.</text>
</comment>
<organism evidence="3 4">
    <name type="scientific">Sorghum bicolor</name>
    <name type="common">Sorghum</name>
    <name type="synonym">Sorghum vulgare</name>
    <dbReference type="NCBI Taxonomy" id="4558"/>
    <lineage>
        <taxon>Eukaryota</taxon>
        <taxon>Viridiplantae</taxon>
        <taxon>Streptophyta</taxon>
        <taxon>Embryophyta</taxon>
        <taxon>Tracheophyta</taxon>
        <taxon>Spermatophyta</taxon>
        <taxon>Magnoliopsida</taxon>
        <taxon>Liliopsida</taxon>
        <taxon>Poales</taxon>
        <taxon>Poaceae</taxon>
        <taxon>PACMAD clade</taxon>
        <taxon>Panicoideae</taxon>
        <taxon>Andropogonodae</taxon>
        <taxon>Andropogoneae</taxon>
        <taxon>Sorghinae</taxon>
        <taxon>Sorghum</taxon>
    </lineage>
</organism>
<dbReference type="Pfam" id="PF23635">
    <property type="entry name" value="Beta-prop_AT5G49610-like"/>
    <property type="match status" value="1"/>
</dbReference>
<protein>
    <recommendedName>
        <fullName evidence="5">F-box domain-containing protein</fullName>
    </recommendedName>
</protein>
<evidence type="ECO:0000259" key="2">
    <source>
        <dbReference type="Pfam" id="PF23635"/>
    </source>
</evidence>
<name>A0A921RJH4_SORBI</name>
<dbReference type="SUPFAM" id="SSF81383">
    <property type="entry name" value="F-box domain"/>
    <property type="match status" value="1"/>
</dbReference>